<dbReference type="GO" id="GO:0000712">
    <property type="term" value="P:resolution of meiotic recombination intermediates"/>
    <property type="evidence" value="ECO:0007669"/>
    <property type="project" value="TreeGrafter"/>
</dbReference>
<evidence type="ECO:0000256" key="10">
    <source>
        <dbReference type="ARBA" id="ARBA00023172"/>
    </source>
</evidence>
<evidence type="ECO:0000256" key="6">
    <source>
        <dbReference type="ARBA" id="ARBA00022759"/>
    </source>
</evidence>
<evidence type="ECO:0000256" key="16">
    <source>
        <dbReference type="SAM" id="Phobius"/>
    </source>
</evidence>
<evidence type="ECO:0000256" key="4">
    <source>
        <dbReference type="ARBA" id="ARBA00022722"/>
    </source>
</evidence>
<dbReference type="InterPro" id="IPR008657">
    <property type="entry name" value="JTB"/>
</dbReference>
<reference evidence="18" key="1">
    <citation type="submission" date="2021-06" db="EMBL/GenBank/DDBJ databases">
        <authorList>
            <person name="Kallberg Y."/>
            <person name="Tangrot J."/>
            <person name="Rosling A."/>
        </authorList>
    </citation>
    <scope>NUCLEOTIDE SEQUENCE</scope>
    <source>
        <strain evidence="18">AZ414A</strain>
    </source>
</reference>
<dbReference type="EMBL" id="CAJVPK010000236">
    <property type="protein sequence ID" value="CAG8480483.1"/>
    <property type="molecule type" value="Genomic_DNA"/>
</dbReference>
<dbReference type="InterPro" id="IPR006166">
    <property type="entry name" value="ERCC4_domain"/>
</dbReference>
<dbReference type="GO" id="GO:0031297">
    <property type="term" value="P:replication fork processing"/>
    <property type="evidence" value="ECO:0007669"/>
    <property type="project" value="TreeGrafter"/>
</dbReference>
<dbReference type="GO" id="GO:0046872">
    <property type="term" value="F:metal ion binding"/>
    <property type="evidence" value="ECO:0007669"/>
    <property type="project" value="UniProtKB-KW"/>
</dbReference>
<dbReference type="Pfam" id="PF21292">
    <property type="entry name" value="EME1-MUS81_C"/>
    <property type="match status" value="1"/>
</dbReference>
<keyword evidence="14" id="KW-0175">Coiled coil</keyword>
<feature type="transmembrane region" description="Helical" evidence="16">
    <location>
        <begin position="603"/>
        <end position="623"/>
    </location>
</feature>
<dbReference type="Pfam" id="PF05439">
    <property type="entry name" value="JTB"/>
    <property type="match status" value="1"/>
</dbReference>
<dbReference type="SMART" id="SM00891">
    <property type="entry name" value="ERCC4"/>
    <property type="match status" value="1"/>
</dbReference>
<keyword evidence="8" id="KW-0378">Hydrolase</keyword>
<dbReference type="GO" id="GO:0005634">
    <property type="term" value="C:nucleus"/>
    <property type="evidence" value="ECO:0007669"/>
    <property type="project" value="UniProtKB-SubCell"/>
</dbReference>
<feature type="region of interest" description="Disordered" evidence="15">
    <location>
        <begin position="101"/>
        <end position="122"/>
    </location>
</feature>
<keyword evidence="5" id="KW-0479">Metal-binding</keyword>
<dbReference type="AlphaFoldDB" id="A0A9N8WAB0"/>
<dbReference type="GO" id="GO:0006302">
    <property type="term" value="P:double-strand break repair"/>
    <property type="evidence" value="ECO:0007669"/>
    <property type="project" value="TreeGrafter"/>
</dbReference>
<dbReference type="GO" id="GO:0016020">
    <property type="term" value="C:membrane"/>
    <property type="evidence" value="ECO:0007669"/>
    <property type="project" value="InterPro"/>
</dbReference>
<keyword evidence="10" id="KW-0233">DNA recombination</keyword>
<dbReference type="InterPro" id="IPR033310">
    <property type="entry name" value="Mms4/EME1/EME2"/>
</dbReference>
<proteinExistence type="inferred from homology"/>
<evidence type="ECO:0000256" key="8">
    <source>
        <dbReference type="ARBA" id="ARBA00022801"/>
    </source>
</evidence>
<evidence type="ECO:0000256" key="12">
    <source>
        <dbReference type="ARBA" id="ARBA00023242"/>
    </source>
</evidence>
<evidence type="ECO:0000256" key="1">
    <source>
        <dbReference type="ARBA" id="ARBA00001946"/>
    </source>
</evidence>
<dbReference type="InterPro" id="IPR042530">
    <property type="entry name" value="EME1/EME2_C"/>
</dbReference>
<dbReference type="GO" id="GO:0048476">
    <property type="term" value="C:Holliday junction resolvase complex"/>
    <property type="evidence" value="ECO:0007669"/>
    <property type="project" value="InterPro"/>
</dbReference>
<keyword evidence="16" id="KW-0472">Membrane</keyword>
<feature type="non-terminal residue" evidence="18">
    <location>
        <position position="655"/>
    </location>
</feature>
<evidence type="ECO:0000256" key="13">
    <source>
        <dbReference type="ARBA" id="ARBA00023254"/>
    </source>
</evidence>
<dbReference type="GO" id="GO:0008821">
    <property type="term" value="F:crossover junction DNA endonuclease activity"/>
    <property type="evidence" value="ECO:0007669"/>
    <property type="project" value="TreeGrafter"/>
</dbReference>
<evidence type="ECO:0000256" key="5">
    <source>
        <dbReference type="ARBA" id="ARBA00022723"/>
    </source>
</evidence>
<dbReference type="PANTHER" id="PTHR21077:SF5">
    <property type="entry name" value="CROSSOVER JUNCTION ENDONUCLEASE MMS4"/>
    <property type="match status" value="1"/>
</dbReference>
<dbReference type="Proteomes" id="UP000789706">
    <property type="component" value="Unassembled WGS sequence"/>
</dbReference>
<dbReference type="OrthoDB" id="343092at2759"/>
<feature type="coiled-coil region" evidence="14">
    <location>
        <begin position="170"/>
        <end position="197"/>
    </location>
</feature>
<keyword evidence="12" id="KW-0539">Nucleus</keyword>
<accession>A0A9N8WAB0</accession>
<evidence type="ECO:0000256" key="11">
    <source>
        <dbReference type="ARBA" id="ARBA00023204"/>
    </source>
</evidence>
<dbReference type="PANTHER" id="PTHR21077">
    <property type="entry name" value="EME1 PROTEIN"/>
    <property type="match status" value="1"/>
</dbReference>
<organism evidence="18 19">
    <name type="scientific">Diversispora eburnea</name>
    <dbReference type="NCBI Taxonomy" id="1213867"/>
    <lineage>
        <taxon>Eukaryota</taxon>
        <taxon>Fungi</taxon>
        <taxon>Fungi incertae sedis</taxon>
        <taxon>Mucoromycota</taxon>
        <taxon>Glomeromycotina</taxon>
        <taxon>Glomeromycetes</taxon>
        <taxon>Diversisporales</taxon>
        <taxon>Diversisporaceae</taxon>
        <taxon>Diversispora</taxon>
    </lineage>
</organism>
<keyword evidence="7" id="KW-0227">DNA damage</keyword>
<evidence type="ECO:0000256" key="15">
    <source>
        <dbReference type="SAM" id="MobiDB-lite"/>
    </source>
</evidence>
<keyword evidence="13" id="KW-0469">Meiosis</keyword>
<keyword evidence="16" id="KW-1133">Transmembrane helix</keyword>
<dbReference type="Gene3D" id="1.10.150.670">
    <property type="entry name" value="Crossover junction endonuclease EME1, DNA-binding domain"/>
    <property type="match status" value="1"/>
</dbReference>
<evidence type="ECO:0000256" key="2">
    <source>
        <dbReference type="ARBA" id="ARBA00004123"/>
    </source>
</evidence>
<keyword evidence="16" id="KW-0812">Transmembrane</keyword>
<comment type="caution">
    <text evidence="18">The sequence shown here is derived from an EMBL/GenBank/DDBJ whole genome shotgun (WGS) entry which is preliminary data.</text>
</comment>
<evidence type="ECO:0000256" key="3">
    <source>
        <dbReference type="ARBA" id="ARBA00005313"/>
    </source>
</evidence>
<comment type="subcellular location">
    <subcellularLocation>
        <location evidence="2">Nucleus</location>
    </subcellularLocation>
</comment>
<keyword evidence="11" id="KW-0234">DNA repair</keyword>
<keyword evidence="19" id="KW-1185">Reference proteome</keyword>
<evidence type="ECO:0000256" key="9">
    <source>
        <dbReference type="ARBA" id="ARBA00022842"/>
    </source>
</evidence>
<gene>
    <name evidence="18" type="ORF">DEBURN_LOCUS3631</name>
</gene>
<comment type="cofactor">
    <cofactor evidence="1">
        <name>Mg(2+)</name>
        <dbReference type="ChEBI" id="CHEBI:18420"/>
    </cofactor>
</comment>
<evidence type="ECO:0000256" key="14">
    <source>
        <dbReference type="SAM" id="Coils"/>
    </source>
</evidence>
<protein>
    <submittedName>
        <fullName evidence="18">931_t:CDS:1</fullName>
    </submittedName>
</protein>
<keyword evidence="9" id="KW-0460">Magnesium</keyword>
<feature type="compositionally biased region" description="Basic and acidic residues" evidence="15">
    <location>
        <begin position="102"/>
        <end position="118"/>
    </location>
</feature>
<keyword evidence="4" id="KW-0540">Nuclease</keyword>
<sequence>NSNNSLQIIEMDSLGNHKIDHELQNMARDVMAICGERDFEKILVDLQKTRSVEITLNRILDGNFLEGTNLNLCSSKEKEDLSSLSITNHRVTTSIDLSKGNITKEKGKKGNEDKNKDYEDYEDSTLSQTSSIYSKARSYFNNTISPLNWATKDDFDEFEEIVDLTNGNQSTFRAKELEKLERQRQKEEQKAEKQKQKQFQQVNKLKYDKQEMTKELIIDIENNLMEEPLGSLLREILESKLIIINVFQQQRDQQQQNVRDDNDVPDVYKIIKWRRKVKAEWNEELDAFVPIPEIIKEEKYILIYFEIQEFIKLIEEDILHKKINNLQRIFNEKQLVILIEGFDEKYTKSKSKSKSKSIRNQGPDIDKIEEELIFLQLIDKCLIVHTKDIEETAEMIGILSSDIATIPYKHNNGNFNFWVENQIRAGKDCSDTWLRMLQEIQQVTQPVAKGILNIYPTVKSLYEAYERCSNQEEAENLLNEVEIPSTGLGRRTAVNLDSLNMRESSSTEIPTPTQIQHDSSEITIPPTKGHNDSCQLTEDCSCHVIGECEPCDENELAEKYCINYGNKEPIECQWVNNNTDHTGISLPKFQSCRRVKKVERAKYFEFQFVNIVFAFLSCTLLFYRRRKLAADSYRKLVGRIATGKVSPHGPILFYE</sequence>
<dbReference type="Gene3D" id="1.10.8.10">
    <property type="entry name" value="DNA helicase RuvA subunit, C-terminal domain"/>
    <property type="match status" value="1"/>
</dbReference>
<keyword evidence="6" id="KW-0255">Endonuclease</keyword>
<dbReference type="GO" id="GO:0031573">
    <property type="term" value="P:mitotic intra-S DNA damage checkpoint signaling"/>
    <property type="evidence" value="ECO:0007669"/>
    <property type="project" value="TreeGrafter"/>
</dbReference>
<evidence type="ECO:0000259" key="17">
    <source>
        <dbReference type="SMART" id="SM00891"/>
    </source>
</evidence>
<evidence type="ECO:0000256" key="7">
    <source>
        <dbReference type="ARBA" id="ARBA00022763"/>
    </source>
</evidence>
<dbReference type="Pfam" id="PF02732">
    <property type="entry name" value="ERCC4"/>
    <property type="match status" value="1"/>
</dbReference>
<evidence type="ECO:0000313" key="19">
    <source>
        <dbReference type="Proteomes" id="UP000789706"/>
    </source>
</evidence>
<comment type="similarity">
    <text evidence="3">Belongs to the EME1/MMS4 family.</text>
</comment>
<evidence type="ECO:0000313" key="18">
    <source>
        <dbReference type="EMBL" id="CAG8480483.1"/>
    </source>
</evidence>
<feature type="domain" description="ERCC4" evidence="17">
    <location>
        <begin position="241"/>
        <end position="466"/>
    </location>
</feature>
<name>A0A9N8WAB0_9GLOM</name>
<dbReference type="GO" id="GO:0003677">
    <property type="term" value="F:DNA binding"/>
    <property type="evidence" value="ECO:0007669"/>
    <property type="project" value="InterPro"/>
</dbReference>
<dbReference type="Gene3D" id="3.40.50.10130">
    <property type="match status" value="1"/>
</dbReference>